<name>A0AAD4MTI5_9BILA</name>
<accession>A0AAD4MTI5</accession>
<proteinExistence type="predicted"/>
<comment type="caution">
    <text evidence="2">The sequence shown here is derived from an EMBL/GenBank/DDBJ whole genome shotgun (WGS) entry which is preliminary data.</text>
</comment>
<dbReference type="EMBL" id="JAKKPZ010000049">
    <property type="protein sequence ID" value="KAI1706301.1"/>
    <property type="molecule type" value="Genomic_DNA"/>
</dbReference>
<protein>
    <submittedName>
        <fullName evidence="2">Uncharacterized protein</fullName>
    </submittedName>
</protein>
<dbReference type="AlphaFoldDB" id="A0AAD4MTI5"/>
<evidence type="ECO:0000256" key="1">
    <source>
        <dbReference type="SAM" id="MobiDB-lite"/>
    </source>
</evidence>
<evidence type="ECO:0000313" key="3">
    <source>
        <dbReference type="Proteomes" id="UP001201812"/>
    </source>
</evidence>
<keyword evidence="3" id="KW-1185">Reference proteome</keyword>
<reference evidence="2" key="1">
    <citation type="submission" date="2022-01" db="EMBL/GenBank/DDBJ databases">
        <title>Genome Sequence Resource for Two Populations of Ditylenchus destructor, the Migratory Endoparasitic Phytonematode.</title>
        <authorList>
            <person name="Zhang H."/>
            <person name="Lin R."/>
            <person name="Xie B."/>
        </authorList>
    </citation>
    <scope>NUCLEOTIDE SEQUENCE</scope>
    <source>
        <strain evidence="2">BazhouSP</strain>
    </source>
</reference>
<dbReference type="Proteomes" id="UP001201812">
    <property type="component" value="Unassembled WGS sequence"/>
</dbReference>
<gene>
    <name evidence="2" type="ORF">DdX_13142</name>
</gene>
<sequence>MDKKPLEDLISGKGPQFTARERNNNNSTPPPLFLPPPPSPRSCGNPEYSVGVNSRGGVQVGVKYTCVIL</sequence>
<feature type="region of interest" description="Disordered" evidence="1">
    <location>
        <begin position="1"/>
        <end position="47"/>
    </location>
</feature>
<organism evidence="2 3">
    <name type="scientific">Ditylenchus destructor</name>
    <dbReference type="NCBI Taxonomy" id="166010"/>
    <lineage>
        <taxon>Eukaryota</taxon>
        <taxon>Metazoa</taxon>
        <taxon>Ecdysozoa</taxon>
        <taxon>Nematoda</taxon>
        <taxon>Chromadorea</taxon>
        <taxon>Rhabditida</taxon>
        <taxon>Tylenchina</taxon>
        <taxon>Tylenchomorpha</taxon>
        <taxon>Sphaerularioidea</taxon>
        <taxon>Anguinidae</taxon>
        <taxon>Anguininae</taxon>
        <taxon>Ditylenchus</taxon>
    </lineage>
</organism>
<evidence type="ECO:0000313" key="2">
    <source>
        <dbReference type="EMBL" id="KAI1706301.1"/>
    </source>
</evidence>
<feature type="compositionally biased region" description="Pro residues" evidence="1">
    <location>
        <begin position="28"/>
        <end position="40"/>
    </location>
</feature>